<proteinExistence type="predicted"/>
<sequence length="135" mass="15385">MGFTPAYQCRFRPEGESPENWCLLLEARANGGGIYPVIVLWVNKETYLPVAGEFYARSGKLLKSIVYQEYRTVLGKPVAMKVTIRDGTQPDRYTVMEYIKLVEKSLPPHYHWQLALPLPESLLNPEKMIPGPEST</sequence>
<dbReference type="EMBL" id="JAAKDE010000003">
    <property type="protein sequence ID" value="MBA2132259.1"/>
    <property type="molecule type" value="Genomic_DNA"/>
</dbReference>
<comment type="caution">
    <text evidence="2">The sequence shown here is derived from an EMBL/GenBank/DDBJ whole genome shotgun (WGS) entry which is preliminary data.</text>
</comment>
<evidence type="ECO:0000259" key="1">
    <source>
        <dbReference type="Pfam" id="PF17131"/>
    </source>
</evidence>
<dbReference type="Gene3D" id="2.50.20.10">
    <property type="entry name" value="Lipoprotein localisation LolA/LolB/LppX"/>
    <property type="match status" value="1"/>
</dbReference>
<evidence type="ECO:0000313" key="3">
    <source>
        <dbReference type="Proteomes" id="UP000657177"/>
    </source>
</evidence>
<dbReference type="Pfam" id="PF17131">
    <property type="entry name" value="LolA_like"/>
    <property type="match status" value="1"/>
</dbReference>
<dbReference type="CDD" id="cd16329">
    <property type="entry name" value="LolA_like"/>
    <property type="match status" value="1"/>
</dbReference>
<protein>
    <submittedName>
        <fullName evidence="2">Outer membrane lipoprotein-sorting protein</fullName>
    </submittedName>
</protein>
<keyword evidence="2" id="KW-0449">Lipoprotein</keyword>
<evidence type="ECO:0000313" key="2">
    <source>
        <dbReference type="EMBL" id="MBA2132259.1"/>
    </source>
</evidence>
<dbReference type="AlphaFoldDB" id="A0A8J6LLC4"/>
<keyword evidence="3" id="KW-1185">Reference proteome</keyword>
<feature type="domain" description="Uncharacterized protein TP-0789" evidence="1">
    <location>
        <begin position="17"/>
        <end position="104"/>
    </location>
</feature>
<gene>
    <name evidence="2" type="ORF">G5B42_01665</name>
</gene>
<dbReference type="InterPro" id="IPR033399">
    <property type="entry name" value="TP_0789-like"/>
</dbReference>
<organism evidence="2 3">
    <name type="scientific">Capillibacterium thermochitinicola</name>
    <dbReference type="NCBI Taxonomy" id="2699427"/>
    <lineage>
        <taxon>Bacteria</taxon>
        <taxon>Bacillati</taxon>
        <taxon>Bacillota</taxon>
        <taxon>Capillibacterium</taxon>
    </lineage>
</organism>
<accession>A0A8J6LLC4</accession>
<name>A0A8J6LLC4_9FIRM</name>
<dbReference type="Proteomes" id="UP000657177">
    <property type="component" value="Unassembled WGS sequence"/>
</dbReference>
<reference evidence="2" key="1">
    <citation type="submission" date="2020-06" db="EMBL/GenBank/DDBJ databases">
        <title>Novel chitinolytic bacterium.</title>
        <authorList>
            <person name="Ungkulpasvich U."/>
            <person name="Kosugi A."/>
            <person name="Uke A."/>
        </authorList>
    </citation>
    <scope>NUCLEOTIDE SEQUENCE</scope>
    <source>
        <strain evidence="2">UUS1-1</strain>
    </source>
</reference>